<accession>A0A7J6D7E0</accession>
<gene>
    <name evidence="2" type="ORF">G5714_002687</name>
</gene>
<sequence length="225" mass="25229">MWSTTAKNSTAVKLTNTRNKPDPNSKTFSIHCDKNTVMEVIDVDFPHKSPVETQLMYVEQIKSLGPKQHVTKLQATVVKLSHRSDGVACSAKPLAPSLSGHGFESWVEPAQTPRGTVARSGADVAFVPDVASSVGVRLESETCVCSFSSELLFVFELLRFRTYLLFRHKNTPTFLKEFKTSEVFNSSAEETLSLLKTNSRRAAHQIHCRALQLRHDEKHYPQKQN</sequence>
<organism evidence="2 3">
    <name type="scientific">Onychostoma macrolepis</name>
    <dbReference type="NCBI Taxonomy" id="369639"/>
    <lineage>
        <taxon>Eukaryota</taxon>
        <taxon>Metazoa</taxon>
        <taxon>Chordata</taxon>
        <taxon>Craniata</taxon>
        <taxon>Vertebrata</taxon>
        <taxon>Euteleostomi</taxon>
        <taxon>Actinopterygii</taxon>
        <taxon>Neopterygii</taxon>
        <taxon>Teleostei</taxon>
        <taxon>Ostariophysi</taxon>
        <taxon>Cypriniformes</taxon>
        <taxon>Cyprinidae</taxon>
        <taxon>Acrossocheilinae</taxon>
        <taxon>Onychostoma</taxon>
    </lineage>
</organism>
<keyword evidence="3" id="KW-1185">Reference proteome</keyword>
<comment type="caution">
    <text evidence="2">The sequence shown here is derived from an EMBL/GenBank/DDBJ whole genome shotgun (WGS) entry which is preliminary data.</text>
</comment>
<evidence type="ECO:0000313" key="2">
    <source>
        <dbReference type="EMBL" id="KAF4115198.1"/>
    </source>
</evidence>
<protein>
    <submittedName>
        <fullName evidence="2">Uncharacterized protein</fullName>
    </submittedName>
</protein>
<dbReference type="EMBL" id="JAAMOB010000003">
    <property type="protein sequence ID" value="KAF4115198.1"/>
    <property type="molecule type" value="Genomic_DNA"/>
</dbReference>
<name>A0A7J6D7E0_9TELE</name>
<evidence type="ECO:0000313" key="3">
    <source>
        <dbReference type="Proteomes" id="UP000579812"/>
    </source>
</evidence>
<evidence type="ECO:0000256" key="1">
    <source>
        <dbReference type="SAM" id="MobiDB-lite"/>
    </source>
</evidence>
<dbReference type="AlphaFoldDB" id="A0A7J6D7E0"/>
<feature type="region of interest" description="Disordered" evidence="1">
    <location>
        <begin position="1"/>
        <end position="26"/>
    </location>
</feature>
<reference evidence="2 3" key="1">
    <citation type="submission" date="2020-04" db="EMBL/GenBank/DDBJ databases">
        <title>Chromosome-level genome assembly of a cyprinid fish Onychostoma macrolepis by integration of Nanopore Sequencing, Bionano and Hi-C technology.</title>
        <authorList>
            <person name="Wang D."/>
        </authorList>
    </citation>
    <scope>NUCLEOTIDE SEQUENCE [LARGE SCALE GENOMIC DNA]</scope>
    <source>
        <strain evidence="2">SWU-2019</strain>
        <tissue evidence="2">Muscle</tissue>
    </source>
</reference>
<proteinExistence type="predicted"/>
<dbReference type="Proteomes" id="UP000579812">
    <property type="component" value="Unassembled WGS sequence"/>
</dbReference>